<evidence type="ECO:0000256" key="2">
    <source>
        <dbReference type="ARBA" id="ARBA00022801"/>
    </source>
</evidence>
<dbReference type="Proteomes" id="UP000557717">
    <property type="component" value="Unassembled WGS sequence"/>
</dbReference>
<proteinExistence type="predicted"/>
<dbReference type="SUPFAM" id="SSF50494">
    <property type="entry name" value="Trypsin-like serine proteases"/>
    <property type="match status" value="1"/>
</dbReference>
<name>A0A840V4W7_9BACT</name>
<dbReference type="GO" id="GO:0004252">
    <property type="term" value="F:serine-type endopeptidase activity"/>
    <property type="evidence" value="ECO:0007669"/>
    <property type="project" value="InterPro"/>
</dbReference>
<keyword evidence="2 5" id="KW-0378">Hydrolase</keyword>
<evidence type="ECO:0000259" key="4">
    <source>
        <dbReference type="PROSITE" id="PS50106"/>
    </source>
</evidence>
<dbReference type="InterPro" id="IPR051201">
    <property type="entry name" value="Chloro_Bact_Ser_Proteases"/>
</dbReference>
<dbReference type="PROSITE" id="PS50106">
    <property type="entry name" value="PDZ"/>
    <property type="match status" value="1"/>
</dbReference>
<dbReference type="InterPro" id="IPR036034">
    <property type="entry name" value="PDZ_sf"/>
</dbReference>
<keyword evidence="1 5" id="KW-0645">Protease</keyword>
<evidence type="ECO:0000256" key="3">
    <source>
        <dbReference type="SAM" id="SignalP"/>
    </source>
</evidence>
<dbReference type="EC" id="3.4.21.107" evidence="5"/>
<dbReference type="InterPro" id="IPR009003">
    <property type="entry name" value="Peptidase_S1_PA"/>
</dbReference>
<gene>
    <name evidence="5" type="ORF">HNR46_000059</name>
</gene>
<dbReference type="InterPro" id="IPR001478">
    <property type="entry name" value="PDZ"/>
</dbReference>
<dbReference type="Gene3D" id="2.30.42.10">
    <property type="match status" value="1"/>
</dbReference>
<protein>
    <submittedName>
        <fullName evidence="5">Serine protease Do</fullName>
        <ecNumber evidence="5">3.4.21.107</ecNumber>
    </submittedName>
</protein>
<dbReference type="PANTHER" id="PTHR43343">
    <property type="entry name" value="PEPTIDASE S12"/>
    <property type="match status" value="1"/>
</dbReference>
<dbReference type="Pfam" id="PF13180">
    <property type="entry name" value="PDZ_2"/>
    <property type="match status" value="1"/>
</dbReference>
<comment type="caution">
    <text evidence="5">The sequence shown here is derived from an EMBL/GenBank/DDBJ whole genome shotgun (WGS) entry which is preliminary data.</text>
</comment>
<dbReference type="AlphaFoldDB" id="A0A840V4W7"/>
<dbReference type="InterPro" id="IPR001940">
    <property type="entry name" value="Peptidase_S1C"/>
</dbReference>
<dbReference type="RefSeq" id="WP_184014686.1">
    <property type="nucleotide sequence ID" value="NZ_JACHFD010000001.1"/>
</dbReference>
<keyword evidence="3" id="KW-0732">Signal</keyword>
<feature type="domain" description="PDZ" evidence="4">
    <location>
        <begin position="234"/>
        <end position="312"/>
    </location>
</feature>
<feature type="chain" id="PRO_5032637065" evidence="3">
    <location>
        <begin position="20"/>
        <end position="326"/>
    </location>
</feature>
<dbReference type="Gene3D" id="2.40.10.120">
    <property type="match status" value="1"/>
</dbReference>
<dbReference type="SUPFAM" id="SSF50156">
    <property type="entry name" value="PDZ domain-like"/>
    <property type="match status" value="1"/>
</dbReference>
<sequence>MLALRITLLLSLTTLASVAEPLSINQKRVPESRDDLKQIQRLMQSALPAARAATVCIQLGQGSGSGVVVSEDGLIMTAAHVTGGVGQEFTVVFEDGREVKAESLGLDSEVDAALARIVEPGKYPFVEIARDHPAQLGDWVFALGHSGGFDLKRGVVFRPGRIVRTTDTTLQSDCSLIGGDSGGPLFDLMGRLIGIHSRVGAKLPENMHVPVSAFLRDWQGLMDAQFIGDGPFAERPEVGKAFLGLLVEARSEGGVVVKRVGRESPAEKAGLKEGDILLSVDGKPLNDRDGLQEWLASKAPSDQVAFELLRDGESETLTLRLGDRDA</sequence>
<dbReference type="PANTHER" id="PTHR43343:SF3">
    <property type="entry name" value="PROTEASE DO-LIKE 8, CHLOROPLASTIC"/>
    <property type="match status" value="1"/>
</dbReference>
<organism evidence="5 6">
    <name type="scientific">Haloferula luteola</name>
    <dbReference type="NCBI Taxonomy" id="595692"/>
    <lineage>
        <taxon>Bacteria</taxon>
        <taxon>Pseudomonadati</taxon>
        <taxon>Verrucomicrobiota</taxon>
        <taxon>Verrucomicrobiia</taxon>
        <taxon>Verrucomicrobiales</taxon>
        <taxon>Verrucomicrobiaceae</taxon>
        <taxon>Haloferula</taxon>
    </lineage>
</organism>
<dbReference type="Pfam" id="PF13365">
    <property type="entry name" value="Trypsin_2"/>
    <property type="match status" value="1"/>
</dbReference>
<dbReference type="PRINTS" id="PR00834">
    <property type="entry name" value="PROTEASES2C"/>
</dbReference>
<evidence type="ECO:0000256" key="1">
    <source>
        <dbReference type="ARBA" id="ARBA00022670"/>
    </source>
</evidence>
<accession>A0A840V4W7</accession>
<dbReference type="GO" id="GO:0006508">
    <property type="term" value="P:proteolysis"/>
    <property type="evidence" value="ECO:0007669"/>
    <property type="project" value="UniProtKB-KW"/>
</dbReference>
<dbReference type="EMBL" id="JACHFD010000001">
    <property type="protein sequence ID" value="MBB5349838.1"/>
    <property type="molecule type" value="Genomic_DNA"/>
</dbReference>
<evidence type="ECO:0000313" key="5">
    <source>
        <dbReference type="EMBL" id="MBB5349838.1"/>
    </source>
</evidence>
<evidence type="ECO:0000313" key="6">
    <source>
        <dbReference type="Proteomes" id="UP000557717"/>
    </source>
</evidence>
<feature type="signal peptide" evidence="3">
    <location>
        <begin position="1"/>
        <end position="19"/>
    </location>
</feature>
<dbReference type="SMART" id="SM00228">
    <property type="entry name" value="PDZ"/>
    <property type="match status" value="1"/>
</dbReference>
<reference evidence="5 6" key="1">
    <citation type="submission" date="2020-08" db="EMBL/GenBank/DDBJ databases">
        <title>Genomic Encyclopedia of Type Strains, Phase IV (KMG-IV): sequencing the most valuable type-strain genomes for metagenomic binning, comparative biology and taxonomic classification.</title>
        <authorList>
            <person name="Goeker M."/>
        </authorList>
    </citation>
    <scope>NUCLEOTIDE SEQUENCE [LARGE SCALE GENOMIC DNA]</scope>
    <source>
        <strain evidence="5 6">YC6886</strain>
    </source>
</reference>
<keyword evidence="6" id="KW-1185">Reference proteome</keyword>